<keyword evidence="12 15" id="KW-0119">Carbohydrate metabolism</keyword>
<evidence type="ECO:0000256" key="6">
    <source>
        <dbReference type="ARBA" id="ARBA00012595"/>
    </source>
</evidence>
<keyword evidence="8 15" id="KW-0378">Hydrolase</keyword>
<dbReference type="CDD" id="cd11317">
    <property type="entry name" value="AmyAc_bac_euk_AmyA"/>
    <property type="match status" value="1"/>
</dbReference>
<evidence type="ECO:0000313" key="20">
    <source>
        <dbReference type="Proteomes" id="UP001152888"/>
    </source>
</evidence>
<evidence type="ECO:0000313" key="19">
    <source>
        <dbReference type="EMBL" id="CAH1961407.1"/>
    </source>
</evidence>
<comment type="caution">
    <text evidence="19">The sequence shown here is derived from an EMBL/GenBank/DDBJ whole genome shotgun (WGS) entry which is preliminary data.</text>
</comment>
<comment type="cofactor">
    <cofactor evidence="3">
        <name>chloride</name>
        <dbReference type="ChEBI" id="CHEBI:17996"/>
    </cofactor>
</comment>
<dbReference type="GO" id="GO:0005975">
    <property type="term" value="P:carbohydrate metabolic process"/>
    <property type="evidence" value="ECO:0007669"/>
    <property type="project" value="InterPro"/>
</dbReference>
<dbReference type="InterPro" id="IPR006047">
    <property type="entry name" value="GH13_cat_dom"/>
</dbReference>
<evidence type="ECO:0000256" key="4">
    <source>
        <dbReference type="ARBA" id="ARBA00008061"/>
    </source>
</evidence>
<gene>
    <name evidence="19" type="ORF">ACAOBT_LOCUS4146</name>
</gene>
<protein>
    <recommendedName>
        <fullName evidence="6 15">Alpha-amylase</fullName>
        <ecNumber evidence="6 15">3.2.1.1</ecNumber>
    </recommendedName>
</protein>
<dbReference type="PANTHER" id="PTHR43447">
    <property type="entry name" value="ALPHA-AMYLASE"/>
    <property type="match status" value="1"/>
</dbReference>
<dbReference type="InterPro" id="IPR006046">
    <property type="entry name" value="Alpha_amylase"/>
</dbReference>
<evidence type="ECO:0000259" key="17">
    <source>
        <dbReference type="SMART" id="SM00632"/>
    </source>
</evidence>
<dbReference type="GO" id="GO:0046872">
    <property type="term" value="F:metal ion binding"/>
    <property type="evidence" value="ECO:0007669"/>
    <property type="project" value="UniProtKB-KW"/>
</dbReference>
<evidence type="ECO:0000256" key="15">
    <source>
        <dbReference type="RuleBase" id="RU361134"/>
    </source>
</evidence>
<dbReference type="GO" id="GO:0004556">
    <property type="term" value="F:alpha-amylase activity"/>
    <property type="evidence" value="ECO:0007669"/>
    <property type="project" value="UniProtKB-UniRule"/>
</dbReference>
<dbReference type="OrthoDB" id="550577at2759"/>
<keyword evidence="16" id="KW-0732">Signal</keyword>
<feature type="domain" description="Glycosyl hydrolase family 13 catalytic" evidence="18">
    <location>
        <begin position="31"/>
        <end position="379"/>
    </location>
</feature>
<dbReference type="AlphaFoldDB" id="A0A9P0JVA5"/>
<dbReference type="EC" id="3.2.1.1" evidence="6 15"/>
<feature type="domain" description="Alpha-amylase C-terminal" evidence="17">
    <location>
        <begin position="388"/>
        <end position="474"/>
    </location>
</feature>
<evidence type="ECO:0000256" key="9">
    <source>
        <dbReference type="ARBA" id="ARBA00022837"/>
    </source>
</evidence>
<dbReference type="SMART" id="SM00632">
    <property type="entry name" value="Aamy_C"/>
    <property type="match status" value="1"/>
</dbReference>
<dbReference type="InterPro" id="IPR013780">
    <property type="entry name" value="Glyco_hydro_b"/>
</dbReference>
<evidence type="ECO:0000256" key="8">
    <source>
        <dbReference type="ARBA" id="ARBA00022801"/>
    </source>
</evidence>
<keyword evidence="11" id="KW-0868">Chloride</keyword>
<feature type="chain" id="PRO_5040186382" description="Alpha-amylase" evidence="16">
    <location>
        <begin position="21"/>
        <end position="475"/>
    </location>
</feature>
<evidence type="ECO:0000256" key="2">
    <source>
        <dbReference type="ARBA" id="ARBA00001913"/>
    </source>
</evidence>
<evidence type="ECO:0000256" key="5">
    <source>
        <dbReference type="ARBA" id="ARBA00011245"/>
    </source>
</evidence>
<keyword evidence="13 15" id="KW-0326">Glycosidase</keyword>
<dbReference type="SUPFAM" id="SSF51445">
    <property type="entry name" value="(Trans)glycosidases"/>
    <property type="match status" value="1"/>
</dbReference>
<evidence type="ECO:0000256" key="12">
    <source>
        <dbReference type="ARBA" id="ARBA00023277"/>
    </source>
</evidence>
<keyword evidence="7" id="KW-0479">Metal-binding</keyword>
<organism evidence="19 20">
    <name type="scientific">Acanthoscelides obtectus</name>
    <name type="common">Bean weevil</name>
    <name type="synonym">Bruchus obtectus</name>
    <dbReference type="NCBI Taxonomy" id="200917"/>
    <lineage>
        <taxon>Eukaryota</taxon>
        <taxon>Metazoa</taxon>
        <taxon>Ecdysozoa</taxon>
        <taxon>Arthropoda</taxon>
        <taxon>Hexapoda</taxon>
        <taxon>Insecta</taxon>
        <taxon>Pterygota</taxon>
        <taxon>Neoptera</taxon>
        <taxon>Endopterygota</taxon>
        <taxon>Coleoptera</taxon>
        <taxon>Polyphaga</taxon>
        <taxon>Cucujiformia</taxon>
        <taxon>Chrysomeloidea</taxon>
        <taxon>Chrysomelidae</taxon>
        <taxon>Bruchinae</taxon>
        <taxon>Bruchini</taxon>
        <taxon>Acanthoscelides</taxon>
    </lineage>
</organism>
<evidence type="ECO:0000256" key="13">
    <source>
        <dbReference type="ARBA" id="ARBA00023295"/>
    </source>
</evidence>
<dbReference type="InterPro" id="IPR017853">
    <property type="entry name" value="GH"/>
</dbReference>
<keyword evidence="9" id="KW-0106">Calcium</keyword>
<proteinExistence type="inferred from homology"/>
<evidence type="ECO:0000256" key="7">
    <source>
        <dbReference type="ARBA" id="ARBA00022723"/>
    </source>
</evidence>
<keyword evidence="10" id="KW-1015">Disulfide bond</keyword>
<accession>A0A9P0JVA5</accession>
<reference evidence="19" key="1">
    <citation type="submission" date="2022-03" db="EMBL/GenBank/DDBJ databases">
        <authorList>
            <person name="Sayadi A."/>
        </authorList>
    </citation>
    <scope>NUCLEOTIDE SEQUENCE</scope>
</reference>
<name>A0A9P0JVA5_ACAOB</name>
<dbReference type="Pfam" id="PF00128">
    <property type="entry name" value="Alpha-amylase"/>
    <property type="match status" value="1"/>
</dbReference>
<keyword evidence="20" id="KW-1185">Reference proteome</keyword>
<evidence type="ECO:0000256" key="16">
    <source>
        <dbReference type="SAM" id="SignalP"/>
    </source>
</evidence>
<dbReference type="Proteomes" id="UP001152888">
    <property type="component" value="Unassembled WGS sequence"/>
</dbReference>
<dbReference type="SUPFAM" id="SSF51011">
    <property type="entry name" value="Glycosyl hydrolase domain"/>
    <property type="match status" value="1"/>
</dbReference>
<comment type="similarity">
    <text evidence="4 14">Belongs to the glycosyl hydrolase 13 family.</text>
</comment>
<evidence type="ECO:0000256" key="1">
    <source>
        <dbReference type="ARBA" id="ARBA00000548"/>
    </source>
</evidence>
<comment type="catalytic activity">
    <reaction evidence="1 15">
        <text>Endohydrolysis of (1-&gt;4)-alpha-D-glucosidic linkages in polysaccharides containing three or more (1-&gt;4)-alpha-linked D-glucose units.</text>
        <dbReference type="EC" id="3.2.1.1"/>
    </reaction>
</comment>
<evidence type="ECO:0000256" key="3">
    <source>
        <dbReference type="ARBA" id="ARBA00001923"/>
    </source>
</evidence>
<dbReference type="InterPro" id="IPR031319">
    <property type="entry name" value="A-amylase_C"/>
</dbReference>
<evidence type="ECO:0000259" key="18">
    <source>
        <dbReference type="SMART" id="SM00642"/>
    </source>
</evidence>
<dbReference type="Gene3D" id="2.60.40.1180">
    <property type="entry name" value="Golgi alpha-mannosidase II"/>
    <property type="match status" value="1"/>
</dbReference>
<evidence type="ECO:0000256" key="11">
    <source>
        <dbReference type="ARBA" id="ARBA00023214"/>
    </source>
</evidence>
<dbReference type="EMBL" id="CAKOFQ010006695">
    <property type="protein sequence ID" value="CAH1961407.1"/>
    <property type="molecule type" value="Genomic_DNA"/>
</dbReference>
<dbReference type="SMART" id="SM00642">
    <property type="entry name" value="Aamy"/>
    <property type="match status" value="1"/>
</dbReference>
<dbReference type="Pfam" id="PF02806">
    <property type="entry name" value="Alpha-amylase_C"/>
    <property type="match status" value="1"/>
</dbReference>
<comment type="cofactor">
    <cofactor evidence="2">
        <name>Ca(2+)</name>
        <dbReference type="ChEBI" id="CHEBI:29108"/>
    </cofactor>
</comment>
<evidence type="ECO:0000256" key="14">
    <source>
        <dbReference type="RuleBase" id="RU003615"/>
    </source>
</evidence>
<comment type="subunit">
    <text evidence="5">Monomer.</text>
</comment>
<sequence length="475" mass="52762">MGLTTVQLAVVLALATSCHAQKNNNFAPGRNSIVQMFEWSWDDIANECEQFLGPKGFAGVQISPPSENIIDGDERRWQERYQPISYSLNTRSGDEGALKDMIRRCNNAGVRIYPDLVINHMAAVQGSGTDGNSCDPGSRSYPAVPYGSLDFHASCAIENYDDPKESRNCELLDLPDLDQSKQHVRDKIVKYMNHLIGLGVAGFRVGAAKHMWPADLDAIFGSVNNLNTYFFPAKSRPFIYQEVIDFGGGNITREEYLGFGNVLEFKHGVELTKLFTGNNRLANLRNWGPKYGLMPAHDSVVFIENHDTQRSGIGGIEILTYKQPKEYKMATAFMLAHPHGETTRLFSGYSFDSDQQGPPGNGWVNEHRWSQIYNMVEFRNVVAGTKLTNWWTDGNQQIAFSRGNKGFVAFTVAGDINADIRTSLPAGTYCDLFTGIKLKNFCTGKVVKVDRSGKARVKVNAKLDGALAIHVKARL</sequence>
<dbReference type="PRINTS" id="PR00110">
    <property type="entry name" value="ALPHAAMYLASE"/>
</dbReference>
<feature type="signal peptide" evidence="16">
    <location>
        <begin position="1"/>
        <end position="20"/>
    </location>
</feature>
<dbReference type="InterPro" id="IPR006048">
    <property type="entry name" value="A-amylase/branching_C"/>
</dbReference>
<evidence type="ECO:0000256" key="10">
    <source>
        <dbReference type="ARBA" id="ARBA00023157"/>
    </source>
</evidence>
<dbReference type="Gene3D" id="3.20.20.80">
    <property type="entry name" value="Glycosidases"/>
    <property type="match status" value="1"/>
</dbReference>